<dbReference type="Gene3D" id="3.30.300.20">
    <property type="match status" value="1"/>
</dbReference>
<dbReference type="InterPro" id="IPR003718">
    <property type="entry name" value="OsmC/Ohr_fam"/>
</dbReference>
<dbReference type="InterPro" id="IPR015946">
    <property type="entry name" value="KH_dom-like_a/b"/>
</dbReference>
<gene>
    <name evidence="1" type="ORF">E8M01_04565</name>
</gene>
<keyword evidence="2" id="KW-1185">Reference proteome</keyword>
<reference evidence="1 2" key="1">
    <citation type="submission" date="2019-04" db="EMBL/GenBank/DDBJ databases">
        <title>Phreatobacter aquaticus sp. nov.</title>
        <authorList>
            <person name="Choi A."/>
        </authorList>
    </citation>
    <scope>NUCLEOTIDE SEQUENCE [LARGE SCALE GENOMIC DNA]</scope>
    <source>
        <strain evidence="1 2">KCTC 52518</strain>
    </source>
</reference>
<name>A0A4D7AQL9_9HYPH</name>
<dbReference type="EMBL" id="CP039690">
    <property type="protein sequence ID" value="QCI63574.1"/>
    <property type="molecule type" value="Genomic_DNA"/>
</dbReference>
<proteinExistence type="predicted"/>
<organism evidence="1 2">
    <name type="scientific">Phreatobacter stygius</name>
    <dbReference type="NCBI Taxonomy" id="1940610"/>
    <lineage>
        <taxon>Bacteria</taxon>
        <taxon>Pseudomonadati</taxon>
        <taxon>Pseudomonadota</taxon>
        <taxon>Alphaproteobacteria</taxon>
        <taxon>Hyphomicrobiales</taxon>
        <taxon>Phreatobacteraceae</taxon>
        <taxon>Phreatobacter</taxon>
    </lineage>
</organism>
<dbReference type="Pfam" id="PF02566">
    <property type="entry name" value="OsmC"/>
    <property type="match status" value="1"/>
</dbReference>
<dbReference type="SUPFAM" id="SSF82784">
    <property type="entry name" value="OsmC-like"/>
    <property type="match status" value="1"/>
</dbReference>
<evidence type="ECO:0000313" key="2">
    <source>
        <dbReference type="Proteomes" id="UP000298781"/>
    </source>
</evidence>
<dbReference type="PANTHER" id="PTHR35368">
    <property type="entry name" value="HYDROPEROXIDE REDUCTASE"/>
    <property type="match status" value="1"/>
</dbReference>
<dbReference type="PANTHER" id="PTHR35368:SF1">
    <property type="entry name" value="HYDROPEROXIDE REDUCTASE"/>
    <property type="match status" value="1"/>
</dbReference>
<dbReference type="KEGG" id="pstg:E8M01_04565"/>
<sequence>MTNLSDYLVEKRAAVLARKSRIEKGELGPQPITAKVSAEGRSGIRRIRIRDFQVVTDSPPDFAGYNLGPSSPELQLGVLGSCLTHSYLIQAAIHKVPIDALDVEVTGTIDGRGSHPDFPQVPVHPHDLTYTVRIVSSASAKVIASLEEAVERFCPILNLLKKPQAISGSIDLIKPAAVKAKPANGAAKAAKPAKKTAAAAVASIAKPGRTAKAA</sequence>
<dbReference type="AlphaFoldDB" id="A0A4D7AQL9"/>
<accession>A0A4D7AQL9</accession>
<dbReference type="OrthoDB" id="9811389at2"/>
<dbReference type="InterPro" id="IPR052924">
    <property type="entry name" value="OsmC/Ohr_hydroprdx_reductase"/>
</dbReference>
<protein>
    <submittedName>
        <fullName evidence="1">OsmC family protein</fullName>
    </submittedName>
</protein>
<evidence type="ECO:0000313" key="1">
    <source>
        <dbReference type="EMBL" id="QCI63574.1"/>
    </source>
</evidence>
<dbReference type="RefSeq" id="WP_136959031.1">
    <property type="nucleotide sequence ID" value="NZ_CP039690.1"/>
</dbReference>
<dbReference type="InterPro" id="IPR036102">
    <property type="entry name" value="OsmC/Ohrsf"/>
</dbReference>
<dbReference type="Proteomes" id="UP000298781">
    <property type="component" value="Chromosome"/>
</dbReference>